<evidence type="ECO:0000256" key="7">
    <source>
        <dbReference type="SAM" id="Phobius"/>
    </source>
</evidence>
<evidence type="ECO:0000259" key="8">
    <source>
        <dbReference type="Pfam" id="PF00924"/>
    </source>
</evidence>
<keyword evidence="6 7" id="KW-0472">Membrane</keyword>
<dbReference type="GO" id="GO:0005886">
    <property type="term" value="C:plasma membrane"/>
    <property type="evidence" value="ECO:0007669"/>
    <property type="project" value="UniProtKB-SubCell"/>
</dbReference>
<dbReference type="InterPro" id="IPR023408">
    <property type="entry name" value="MscS_beta-dom_sf"/>
</dbReference>
<gene>
    <name evidence="10" type="ORF">NMS_0343</name>
</gene>
<dbReference type="SUPFAM" id="SSF50182">
    <property type="entry name" value="Sm-like ribonucleoproteins"/>
    <property type="match status" value="1"/>
</dbReference>
<sequence>MTFLQEAAQQTSKTAQTGTEIKDSGELIWDQLAGWYNSFIAHLPNIGIAIVVLLLAYFTSKYIDKGIQRLLQGRVSQASVRRLAGKAVAIVVVIAGIFIAMSVLDLNDVVQGIIAGAGISGLVIGLALQGSMSNVISGIILSFRKEVRVGDWIETSDFSGEVMEIQLDKFLIKQADNNMVVIPNKTIIDNPLKNFTLTPRMRVVVSCGVGYKMDLEFCKKLAIDAITEKFEQKDGEEVEFFYQEFGDSSINFIIRFWVDATKKKQNLQAQSDAILAIKKVYDANDINIPFPIRTLEFNNKLQMDGTAPTEGE</sequence>
<protein>
    <submittedName>
        <fullName evidence="10">Potassium efflux system KefA protein / Small-conductance mechanosensitive channel</fullName>
    </submittedName>
</protein>
<keyword evidence="3" id="KW-1003">Cell membrane</keyword>
<comment type="similarity">
    <text evidence="2">Belongs to the MscS (TC 1.A.23) family.</text>
</comment>
<feature type="transmembrane region" description="Helical" evidence="7">
    <location>
        <begin position="39"/>
        <end position="63"/>
    </location>
</feature>
<reference evidence="10 11" key="1">
    <citation type="journal article" date="2014" name="Proc. Natl. Acad. Sci. U.S.A.">
        <title>Functional characterization of flavobacteria rhodopsins reveals a unique class of light-driven chloride pump in bacteria.</title>
        <authorList>
            <person name="Yoshizawa S."/>
            <person name="Kumagai Y."/>
            <person name="Kim H."/>
            <person name="Ogura Y."/>
            <person name="Hayashi T."/>
            <person name="Iwasaki W."/>
            <person name="DeLong E.F."/>
            <person name="Kogure K."/>
        </authorList>
    </citation>
    <scope>NUCLEOTIDE SEQUENCE [LARGE SCALE GENOMIC DNA]</scope>
    <source>
        <strain evidence="10 11">S1-08</strain>
    </source>
</reference>
<feature type="domain" description="Mechanosensitive ion channel MscS" evidence="8">
    <location>
        <begin position="131"/>
        <end position="196"/>
    </location>
</feature>
<dbReference type="PANTHER" id="PTHR30221">
    <property type="entry name" value="SMALL-CONDUCTANCE MECHANOSENSITIVE CHANNEL"/>
    <property type="match status" value="1"/>
</dbReference>
<dbReference type="OrthoDB" id="1522493at2"/>
<dbReference type="InterPro" id="IPR008910">
    <property type="entry name" value="MSC_TM_helix"/>
</dbReference>
<evidence type="ECO:0000256" key="5">
    <source>
        <dbReference type="ARBA" id="ARBA00022989"/>
    </source>
</evidence>
<organism evidence="10 11">
    <name type="scientific">Nonlabens marinus S1-08</name>
    <dbReference type="NCBI Taxonomy" id="1454201"/>
    <lineage>
        <taxon>Bacteria</taxon>
        <taxon>Pseudomonadati</taxon>
        <taxon>Bacteroidota</taxon>
        <taxon>Flavobacteriia</taxon>
        <taxon>Flavobacteriales</taxon>
        <taxon>Flavobacteriaceae</taxon>
        <taxon>Nonlabens</taxon>
    </lineage>
</organism>
<dbReference type="Gene3D" id="2.30.30.60">
    <property type="match status" value="1"/>
</dbReference>
<evidence type="ECO:0000256" key="1">
    <source>
        <dbReference type="ARBA" id="ARBA00004651"/>
    </source>
</evidence>
<dbReference type="InterPro" id="IPR045275">
    <property type="entry name" value="MscS_archaea/bacteria_type"/>
</dbReference>
<dbReference type="InterPro" id="IPR010920">
    <property type="entry name" value="LSM_dom_sf"/>
</dbReference>
<dbReference type="PANTHER" id="PTHR30221:SF1">
    <property type="entry name" value="SMALL-CONDUCTANCE MECHANOSENSITIVE CHANNEL"/>
    <property type="match status" value="1"/>
</dbReference>
<comment type="subcellular location">
    <subcellularLocation>
        <location evidence="1">Cell membrane</location>
        <topology evidence="1">Multi-pass membrane protein</topology>
    </subcellularLocation>
</comment>
<feature type="domain" description="Mechanosensitive ion channel MscS C-terminal" evidence="9">
    <location>
        <begin position="203"/>
        <end position="288"/>
    </location>
</feature>
<keyword evidence="4 7" id="KW-0812">Transmembrane</keyword>
<dbReference type="Gene3D" id="1.10.287.1260">
    <property type="match status" value="1"/>
</dbReference>
<dbReference type="InterPro" id="IPR049278">
    <property type="entry name" value="MS_channel_C"/>
</dbReference>
<keyword evidence="5 7" id="KW-1133">Transmembrane helix</keyword>
<dbReference type="AlphaFoldDB" id="W8VW15"/>
<proteinExistence type="inferred from homology"/>
<dbReference type="KEGG" id="nmf:NMS_0343"/>
<dbReference type="InterPro" id="IPR006685">
    <property type="entry name" value="MscS_channel_2nd"/>
</dbReference>
<feature type="transmembrane region" description="Helical" evidence="7">
    <location>
        <begin position="83"/>
        <end position="103"/>
    </location>
</feature>
<dbReference type="Gene3D" id="3.30.70.100">
    <property type="match status" value="1"/>
</dbReference>
<dbReference type="Pfam" id="PF21082">
    <property type="entry name" value="MS_channel_3rd"/>
    <property type="match status" value="1"/>
</dbReference>
<dbReference type="STRING" id="1454201.NMS_0343"/>
<name>W8VW15_9FLAO</name>
<evidence type="ECO:0000259" key="9">
    <source>
        <dbReference type="Pfam" id="PF21082"/>
    </source>
</evidence>
<dbReference type="EMBL" id="AP014548">
    <property type="protein sequence ID" value="BAO54352.1"/>
    <property type="molecule type" value="Genomic_DNA"/>
</dbReference>
<evidence type="ECO:0000313" key="11">
    <source>
        <dbReference type="Proteomes" id="UP000031760"/>
    </source>
</evidence>
<dbReference type="InterPro" id="IPR011014">
    <property type="entry name" value="MscS_channel_TM-2"/>
</dbReference>
<dbReference type="Proteomes" id="UP000031760">
    <property type="component" value="Chromosome"/>
</dbReference>
<dbReference type="SUPFAM" id="SSF82861">
    <property type="entry name" value="Mechanosensitive channel protein MscS (YggB), transmembrane region"/>
    <property type="match status" value="1"/>
</dbReference>
<evidence type="ECO:0000256" key="4">
    <source>
        <dbReference type="ARBA" id="ARBA00022692"/>
    </source>
</evidence>
<evidence type="ECO:0000256" key="3">
    <source>
        <dbReference type="ARBA" id="ARBA00022475"/>
    </source>
</evidence>
<accession>W8VW15</accession>
<dbReference type="Pfam" id="PF05552">
    <property type="entry name" value="MS_channel_1st_1"/>
    <property type="match status" value="1"/>
</dbReference>
<dbReference type="SUPFAM" id="SSF82689">
    <property type="entry name" value="Mechanosensitive channel protein MscS (YggB), C-terminal domain"/>
    <property type="match status" value="1"/>
</dbReference>
<dbReference type="HOGENOM" id="CLU_037945_1_1_10"/>
<evidence type="ECO:0000313" key="10">
    <source>
        <dbReference type="EMBL" id="BAO54352.1"/>
    </source>
</evidence>
<dbReference type="InterPro" id="IPR011066">
    <property type="entry name" value="MscS_channel_C_sf"/>
</dbReference>
<dbReference type="GO" id="GO:0008381">
    <property type="term" value="F:mechanosensitive monoatomic ion channel activity"/>
    <property type="evidence" value="ECO:0007669"/>
    <property type="project" value="InterPro"/>
</dbReference>
<evidence type="ECO:0000256" key="2">
    <source>
        <dbReference type="ARBA" id="ARBA00008017"/>
    </source>
</evidence>
<dbReference type="Pfam" id="PF00924">
    <property type="entry name" value="MS_channel_2nd"/>
    <property type="match status" value="1"/>
</dbReference>
<evidence type="ECO:0000256" key="6">
    <source>
        <dbReference type="ARBA" id="ARBA00023136"/>
    </source>
</evidence>
<keyword evidence="11" id="KW-1185">Reference proteome</keyword>